<accession>Q2SAF4</accession>
<dbReference type="InterPro" id="IPR001650">
    <property type="entry name" value="Helicase_C-like"/>
</dbReference>
<reference evidence="2 3" key="1">
    <citation type="journal article" date="2005" name="Nucleic Acids Res.">
        <title>Genomic blueprint of Hahella chejuensis, a marine microbe producing an algicidal agent.</title>
        <authorList>
            <person name="Jeong H."/>
            <person name="Yim J.H."/>
            <person name="Lee C."/>
            <person name="Choi S.-H."/>
            <person name="Park Y.K."/>
            <person name="Yoon S.H."/>
            <person name="Hur C.-G."/>
            <person name="Kang H.-Y."/>
            <person name="Kim D."/>
            <person name="Lee H.H."/>
            <person name="Park K.H."/>
            <person name="Park S.-H."/>
            <person name="Park H.-S."/>
            <person name="Lee H.K."/>
            <person name="Oh T.K."/>
            <person name="Kim J.F."/>
        </authorList>
    </citation>
    <scope>NUCLEOTIDE SEQUENCE [LARGE SCALE GENOMIC DNA]</scope>
    <source>
        <strain evidence="2 3">KCTC 2396</strain>
    </source>
</reference>
<dbReference type="AlphaFoldDB" id="Q2SAF4"/>
<name>Q2SAF4_HAHCH</name>
<dbReference type="EMBL" id="CP000155">
    <property type="protein sequence ID" value="ABC32370.1"/>
    <property type="molecule type" value="Genomic_DNA"/>
</dbReference>
<dbReference type="RefSeq" id="WP_011399429.1">
    <property type="nucleotide sequence ID" value="NC_007645.1"/>
</dbReference>
<dbReference type="Gene3D" id="3.40.50.300">
    <property type="entry name" value="P-loop containing nucleotide triphosphate hydrolases"/>
    <property type="match status" value="1"/>
</dbReference>
<dbReference type="KEGG" id="hch:HCH_05715"/>
<sequence length="1049" mass="117798">MIQLNDPRSDIVMLLEKELVGPLGGEKEVLTDKPHKRYLMGVLFPKAVEQDEGDEDDSETIDQVDSSIALSSEFKPSSVAISFATNDIAILKLRVSAGRYTQTGNEWEREPLSTNLVFDCQNQQNQTITLFDGAGRLSIRKRELGKGYILTIALSNEVNSDKILNSRDCLYQPKIYCEAVEGCFKEYPSTDRFKFDPEQEEIVLQYSERINWGVGHGCAIEWDQADSSPNWISSTFLPCCEVFGFGTDIDFKKYPEIPEKIFSLQWISSNKTSSVELTDGLKTLINAYRSWISHQNKTKVPKHLERAKERIINRLHDSLTRMYSGIEVLSNNKNAHTAFRLANVTMLRQMVHSSEDFGGVVRGRNSKTFSTPDYMDSKYESKRWRPFQLAFQLLVIESLAYNSVGDIPESRDIVDLLWFPTGGGKTEAYLSIAAWEIIYRRLEEGPKGGGTAVIKRYTLRLLTSQQFQRAGTMICALETIRRENVQLLGNEVISLGLWVGQDSTPNCFSTGDNDRPGAKEKYELMLDEPKPENPFQLHSCPWCGTSIVPHTKSSDAHDYGVNATVQSFSFFCPTDSCEFHERLPIQIVDEALYKAPPTLLIGTVDKFARLPWLQETSVFFGSSPNGRQSFCPPSLIIQDELHLISGPLGTIAGLYEAAIDSIIRSLGGRAKVIAATATIRAANQQVKCLFGRTVQVFPSPGLNDSDSFFSSEDRNTPGRLYIGVMPSGHTGQTALIQTSAALLQAPITTGQHGQCRDTWWTLPIYHNSRRELGKTMTLARDDIPARIKVIAGNHSPRQCDTIEELSANIKGTRIPEVLEKLKIQADKKHAIDILPCTNMISVGVDIGRLGIMLINGQPKTTAEYIQASSRVGRDKTRPPAIVVTLLSPSKPRDRSHYETFSTYHQALYRYVEPTSVTPWALPARQRALHAALVSVIRASENMGSNESAGNFSLKSPEIQRQIELLKTRITEAMKGLEKREIDEVMHYLDELASRWEEKAEQGYVNRYESPSKQFHPLIKAFKAPKRNGLWPTLNSMRNVDTETEIDLWS</sequence>
<proteinExistence type="predicted"/>
<feature type="domain" description="Helicase C-terminal" evidence="1">
    <location>
        <begin position="771"/>
        <end position="929"/>
    </location>
</feature>
<evidence type="ECO:0000313" key="3">
    <source>
        <dbReference type="Proteomes" id="UP000000238"/>
    </source>
</evidence>
<dbReference type="CDD" id="cd18785">
    <property type="entry name" value="SF2_C"/>
    <property type="match status" value="1"/>
</dbReference>
<keyword evidence="3" id="KW-1185">Reference proteome</keyword>
<dbReference type="SUPFAM" id="SSF52540">
    <property type="entry name" value="P-loop containing nucleoside triphosphate hydrolases"/>
    <property type="match status" value="1"/>
</dbReference>
<dbReference type="Proteomes" id="UP000000238">
    <property type="component" value="Chromosome"/>
</dbReference>
<evidence type="ECO:0000313" key="2">
    <source>
        <dbReference type="EMBL" id="ABC32370.1"/>
    </source>
</evidence>
<dbReference type="STRING" id="349521.HCH_05715"/>
<evidence type="ECO:0000259" key="1">
    <source>
        <dbReference type="PROSITE" id="PS51194"/>
    </source>
</evidence>
<gene>
    <name evidence="2" type="ordered locus">HCH_05715</name>
</gene>
<dbReference type="Pfam" id="PF00271">
    <property type="entry name" value="Helicase_C"/>
    <property type="match status" value="1"/>
</dbReference>
<protein>
    <recommendedName>
        <fullName evidence="1">Helicase C-terminal domain-containing protein</fullName>
    </recommendedName>
</protein>
<dbReference type="OrthoDB" id="713315at2"/>
<dbReference type="SMART" id="SM00490">
    <property type="entry name" value="HELICc"/>
    <property type="match status" value="1"/>
</dbReference>
<dbReference type="PROSITE" id="PS51194">
    <property type="entry name" value="HELICASE_CTER"/>
    <property type="match status" value="1"/>
</dbReference>
<organism evidence="2 3">
    <name type="scientific">Hahella chejuensis (strain KCTC 2396)</name>
    <dbReference type="NCBI Taxonomy" id="349521"/>
    <lineage>
        <taxon>Bacteria</taxon>
        <taxon>Pseudomonadati</taxon>
        <taxon>Pseudomonadota</taxon>
        <taxon>Gammaproteobacteria</taxon>
        <taxon>Oceanospirillales</taxon>
        <taxon>Hahellaceae</taxon>
        <taxon>Hahella</taxon>
    </lineage>
</organism>
<dbReference type="HOGENOM" id="CLU_004880_0_0_6"/>
<dbReference type="InterPro" id="IPR027417">
    <property type="entry name" value="P-loop_NTPase"/>
</dbReference>
<dbReference type="eggNOG" id="COG1061">
    <property type="taxonomic scope" value="Bacteria"/>
</dbReference>